<dbReference type="AlphaFoldDB" id="A0A3P7JUG2"/>
<organism evidence="2 3">
    <name type="scientific">Strongylus vulgaris</name>
    <name type="common">Blood worm</name>
    <dbReference type="NCBI Taxonomy" id="40348"/>
    <lineage>
        <taxon>Eukaryota</taxon>
        <taxon>Metazoa</taxon>
        <taxon>Ecdysozoa</taxon>
        <taxon>Nematoda</taxon>
        <taxon>Chromadorea</taxon>
        <taxon>Rhabditida</taxon>
        <taxon>Rhabditina</taxon>
        <taxon>Rhabditomorpha</taxon>
        <taxon>Strongyloidea</taxon>
        <taxon>Strongylidae</taxon>
        <taxon>Strongylus</taxon>
    </lineage>
</organism>
<dbReference type="EMBL" id="UYYB01124197">
    <property type="protein sequence ID" value="VDM83609.1"/>
    <property type="molecule type" value="Genomic_DNA"/>
</dbReference>
<dbReference type="OrthoDB" id="3437960at2759"/>
<evidence type="ECO:0000313" key="2">
    <source>
        <dbReference type="EMBL" id="VDM83609.1"/>
    </source>
</evidence>
<protein>
    <submittedName>
        <fullName evidence="2">Uncharacterized protein</fullName>
    </submittedName>
</protein>
<dbReference type="Proteomes" id="UP000270094">
    <property type="component" value="Unassembled WGS sequence"/>
</dbReference>
<gene>
    <name evidence="2" type="ORF">SVUK_LOCUS18607</name>
</gene>
<accession>A0A3P7JUG2</accession>
<feature type="region of interest" description="Disordered" evidence="1">
    <location>
        <begin position="52"/>
        <end position="71"/>
    </location>
</feature>
<sequence length="114" mass="12408">MCSQRIEKRYFAFSRKSAGYEADVAAIIVSYAPLLETTIDSAVASILNQALKPEPSDGEFSADSNGSSAHRMPMQPMPLPIGNCIQNFPSCTLLYGLCRLKSIFCFVALIAKLV</sequence>
<proteinExistence type="predicted"/>
<name>A0A3P7JUG2_STRVU</name>
<reference evidence="2 3" key="1">
    <citation type="submission" date="2018-11" db="EMBL/GenBank/DDBJ databases">
        <authorList>
            <consortium name="Pathogen Informatics"/>
        </authorList>
    </citation>
    <scope>NUCLEOTIDE SEQUENCE [LARGE SCALE GENOMIC DNA]</scope>
</reference>
<evidence type="ECO:0000313" key="3">
    <source>
        <dbReference type="Proteomes" id="UP000270094"/>
    </source>
</evidence>
<keyword evidence="3" id="KW-1185">Reference proteome</keyword>
<evidence type="ECO:0000256" key="1">
    <source>
        <dbReference type="SAM" id="MobiDB-lite"/>
    </source>
</evidence>